<name>A0AAD1U2L3_EUPCR</name>
<dbReference type="InterPro" id="IPR048258">
    <property type="entry name" value="Cyclins_cyclin-box"/>
</dbReference>
<dbReference type="AlphaFoldDB" id="A0AAD1U2L3"/>
<dbReference type="Gene3D" id="1.10.472.10">
    <property type="entry name" value="Cyclin-like"/>
    <property type="match status" value="2"/>
</dbReference>
<proteinExistence type="predicted"/>
<comment type="caution">
    <text evidence="5">The sequence shown here is derived from an EMBL/GenBank/DDBJ whole genome shotgun (WGS) entry which is preliminary data.</text>
</comment>
<evidence type="ECO:0000256" key="2">
    <source>
        <dbReference type="ARBA" id="ARBA00023127"/>
    </source>
</evidence>
<gene>
    <name evidence="5" type="ORF">ECRASSUSDP1_LOCUS426</name>
</gene>
<dbReference type="Pfam" id="PF00134">
    <property type="entry name" value="Cyclin_N"/>
    <property type="match status" value="1"/>
</dbReference>
<protein>
    <recommendedName>
        <fullName evidence="4">Cyclin N-terminal domain-containing protein</fullName>
    </recommendedName>
</protein>
<keyword evidence="1" id="KW-0132">Cell division</keyword>
<keyword evidence="3" id="KW-0131">Cell cycle</keyword>
<keyword evidence="2" id="KW-0195">Cyclin</keyword>
<sequence>MALRAFKAPKFETYEQIVQEENQNLRYCFENQLLSIDPKQRSEVTKYTKQNKRLRLVRKFMIDWVTYLAKKSNLTLLTIQVSIIYIDKLFSHLPVRHIEQEKYLWGVVAVLLSSKYNEILPNAIKLKHLQKVSKRAAFPSALVKDHEQRLLKYIKWEIWAKPPLFYYETFCNKFHPEIDKAFLENLRIYCDLALRVDELQKCGYFTQFLACAILSCDRNNYKKSNFEMLIDIFQVSINDIEHCVRILTQLDTTEYQKYCPRSKKRASVSQRREQRIYCNDSRSKRTYRQNLKCYLKKKAPSVCSERSLSRENLARERNEKTNKTELNSFAIFYQTEQNESHTSSSALGGERSSTKLSNWKKFKVLKEKSNDGNSQSISQHSW</sequence>
<dbReference type="Proteomes" id="UP001295684">
    <property type="component" value="Unassembled WGS sequence"/>
</dbReference>
<evidence type="ECO:0000259" key="4">
    <source>
        <dbReference type="Pfam" id="PF00134"/>
    </source>
</evidence>
<dbReference type="GO" id="GO:0051301">
    <property type="term" value="P:cell division"/>
    <property type="evidence" value="ECO:0007669"/>
    <property type="project" value="UniProtKB-KW"/>
</dbReference>
<evidence type="ECO:0000256" key="1">
    <source>
        <dbReference type="ARBA" id="ARBA00022618"/>
    </source>
</evidence>
<dbReference type="InterPro" id="IPR036915">
    <property type="entry name" value="Cyclin-like_sf"/>
</dbReference>
<dbReference type="PROSITE" id="PS00292">
    <property type="entry name" value="CYCLINS"/>
    <property type="match status" value="1"/>
</dbReference>
<dbReference type="EMBL" id="CAMPGE010000395">
    <property type="protein sequence ID" value="CAI2359141.1"/>
    <property type="molecule type" value="Genomic_DNA"/>
</dbReference>
<evidence type="ECO:0000256" key="3">
    <source>
        <dbReference type="ARBA" id="ARBA00023306"/>
    </source>
</evidence>
<accession>A0AAD1U2L3</accession>
<reference evidence="5" key="1">
    <citation type="submission" date="2023-07" db="EMBL/GenBank/DDBJ databases">
        <authorList>
            <consortium name="AG Swart"/>
            <person name="Singh M."/>
            <person name="Singh A."/>
            <person name="Seah K."/>
            <person name="Emmerich C."/>
        </authorList>
    </citation>
    <scope>NUCLEOTIDE SEQUENCE</scope>
    <source>
        <strain evidence="5">DP1</strain>
    </source>
</reference>
<keyword evidence="6" id="KW-1185">Reference proteome</keyword>
<dbReference type="InterPro" id="IPR006671">
    <property type="entry name" value="Cyclin_N"/>
</dbReference>
<organism evidence="5 6">
    <name type="scientific">Euplotes crassus</name>
    <dbReference type="NCBI Taxonomy" id="5936"/>
    <lineage>
        <taxon>Eukaryota</taxon>
        <taxon>Sar</taxon>
        <taxon>Alveolata</taxon>
        <taxon>Ciliophora</taxon>
        <taxon>Intramacronucleata</taxon>
        <taxon>Spirotrichea</taxon>
        <taxon>Hypotrichia</taxon>
        <taxon>Euplotida</taxon>
        <taxon>Euplotidae</taxon>
        <taxon>Moneuplotes</taxon>
    </lineage>
</organism>
<evidence type="ECO:0000313" key="5">
    <source>
        <dbReference type="EMBL" id="CAI2359141.1"/>
    </source>
</evidence>
<feature type="domain" description="Cyclin N-terminal" evidence="4">
    <location>
        <begin position="45"/>
        <end position="158"/>
    </location>
</feature>
<dbReference type="SUPFAM" id="SSF47954">
    <property type="entry name" value="Cyclin-like"/>
    <property type="match status" value="1"/>
</dbReference>
<evidence type="ECO:0000313" key="6">
    <source>
        <dbReference type="Proteomes" id="UP001295684"/>
    </source>
</evidence>